<dbReference type="PANTHER" id="PTHR30204">
    <property type="entry name" value="REDOX-CYCLING DRUG-SENSING TRANSCRIPTIONAL ACTIVATOR SOXR"/>
    <property type="match status" value="1"/>
</dbReference>
<evidence type="ECO:0000259" key="4">
    <source>
        <dbReference type="PROSITE" id="PS50937"/>
    </source>
</evidence>
<dbReference type="Pfam" id="PF00376">
    <property type="entry name" value="MerR"/>
    <property type="match status" value="1"/>
</dbReference>
<evidence type="ECO:0000256" key="2">
    <source>
        <dbReference type="ARBA" id="ARBA00023125"/>
    </source>
</evidence>
<accession>A0A7L5BY83</accession>
<gene>
    <name evidence="5" type="ORF">G5B40_04965</name>
</gene>
<evidence type="ECO:0000313" key="6">
    <source>
        <dbReference type="Proteomes" id="UP000503336"/>
    </source>
</evidence>
<dbReference type="EMBL" id="CP049056">
    <property type="protein sequence ID" value="QIE54854.1"/>
    <property type="molecule type" value="Genomic_DNA"/>
</dbReference>
<dbReference type="AlphaFoldDB" id="A0A7L5BY83"/>
<dbReference type="InterPro" id="IPR009061">
    <property type="entry name" value="DNA-bd_dom_put_sf"/>
</dbReference>
<dbReference type="InterPro" id="IPR000551">
    <property type="entry name" value="MerR-type_HTH_dom"/>
</dbReference>
<evidence type="ECO:0000256" key="1">
    <source>
        <dbReference type="ARBA" id="ARBA00023015"/>
    </source>
</evidence>
<dbReference type="SUPFAM" id="SSF46955">
    <property type="entry name" value="Putative DNA-binding domain"/>
    <property type="match status" value="1"/>
</dbReference>
<dbReference type="InterPro" id="IPR047057">
    <property type="entry name" value="MerR_fam"/>
</dbReference>
<dbReference type="GO" id="GO:0003700">
    <property type="term" value="F:DNA-binding transcription factor activity"/>
    <property type="evidence" value="ECO:0007669"/>
    <property type="project" value="InterPro"/>
</dbReference>
<protein>
    <submittedName>
        <fullName evidence="5">MerR family DNA-binding protein</fullName>
    </submittedName>
</protein>
<dbReference type="GO" id="GO:0003677">
    <property type="term" value="F:DNA binding"/>
    <property type="evidence" value="ECO:0007669"/>
    <property type="project" value="UniProtKB-KW"/>
</dbReference>
<dbReference type="Gene3D" id="1.10.1660.10">
    <property type="match status" value="1"/>
</dbReference>
<sequence length="128" mass="13613">MRIGDAAAMAGLPVKTVRYYADIGLVSPSRATNGYRDYSNADARRLGFIGRARALGFTLAECRRLLALYEDETRASADVKAITEEHIAALDAKMAALATLRNELASIADACAGDASPRCPIIEHLASG</sequence>
<reference evidence="5 6" key="1">
    <citation type="submission" date="2020-02" db="EMBL/GenBank/DDBJ databases">
        <title>complete genome sequence of Rhodobacteraceae bacterium.</title>
        <authorList>
            <person name="Park J."/>
            <person name="Kim Y.-S."/>
            <person name="Kim K.-H."/>
        </authorList>
    </citation>
    <scope>NUCLEOTIDE SEQUENCE [LARGE SCALE GENOMIC DNA]</scope>
    <source>
        <strain evidence="5 6">RR4-56</strain>
    </source>
</reference>
<dbReference type="Pfam" id="PF09278">
    <property type="entry name" value="MerR-DNA-bind"/>
    <property type="match status" value="1"/>
</dbReference>
<evidence type="ECO:0000313" key="5">
    <source>
        <dbReference type="EMBL" id="QIE54854.1"/>
    </source>
</evidence>
<dbReference type="InterPro" id="IPR015358">
    <property type="entry name" value="Tscrpt_reg_MerR_DNA-bd"/>
</dbReference>
<keyword evidence="2 5" id="KW-0238">DNA-binding</keyword>
<organism evidence="5 6">
    <name type="scientific">Pikeienuella piscinae</name>
    <dbReference type="NCBI Taxonomy" id="2748098"/>
    <lineage>
        <taxon>Bacteria</taxon>
        <taxon>Pseudomonadati</taxon>
        <taxon>Pseudomonadota</taxon>
        <taxon>Alphaproteobacteria</taxon>
        <taxon>Rhodobacterales</taxon>
        <taxon>Paracoccaceae</taxon>
        <taxon>Pikeienuella</taxon>
    </lineage>
</organism>
<name>A0A7L5BY83_9RHOB</name>
<feature type="domain" description="HTH merR-type" evidence="4">
    <location>
        <begin position="1"/>
        <end position="68"/>
    </location>
</feature>
<dbReference type="PRINTS" id="PR00040">
    <property type="entry name" value="HTHMERR"/>
</dbReference>
<proteinExistence type="predicted"/>
<dbReference type="PANTHER" id="PTHR30204:SF94">
    <property type="entry name" value="HEAVY METAL-DEPENDENT TRANSCRIPTIONAL REGULATOR HI_0293-RELATED"/>
    <property type="match status" value="1"/>
</dbReference>
<dbReference type="PROSITE" id="PS50937">
    <property type="entry name" value="HTH_MERR_2"/>
    <property type="match status" value="1"/>
</dbReference>
<keyword evidence="3" id="KW-0804">Transcription</keyword>
<keyword evidence="6" id="KW-1185">Reference proteome</keyword>
<keyword evidence="1" id="KW-0805">Transcription regulation</keyword>
<evidence type="ECO:0000256" key="3">
    <source>
        <dbReference type="ARBA" id="ARBA00023163"/>
    </source>
</evidence>
<dbReference type="Proteomes" id="UP000503336">
    <property type="component" value="Chromosome"/>
</dbReference>
<dbReference type="RefSeq" id="WP_165095812.1">
    <property type="nucleotide sequence ID" value="NZ_CP049056.1"/>
</dbReference>
<dbReference type="SMART" id="SM00422">
    <property type="entry name" value="HTH_MERR"/>
    <property type="match status" value="1"/>
</dbReference>
<dbReference type="KEGG" id="hdh:G5B40_04965"/>